<keyword evidence="5" id="KW-0472">Membrane</keyword>
<sequence>MNLKKLIAIIIAVIILAVNLAIIKENFRDFTVNKLNQFTKTKTDITENIISGTNSSTKIAVLGIYDTIELGDKHSQLMNSLENIRNDEDIKGVILNVETPGGGVYESAQISDKIKQIKSERNIPFYTVMGSLAASGGYYVSASTDKIYAMPETMTGSIGVIMSSTNFSGLFEKYGVKTDVIKSGEFKDIGSSTKPMSDQDREIFQKLIDNSYARFVKVVSEGRNMPIETVKMIADGRVYDGQQALELGLVDKMGYYEDALNDMIEDLALDDPKVIEYEYTENIDSLLSLLGVSYSNLMKSEMQKSIDAVKNLQTSNQNRPMYLYGGM</sequence>
<evidence type="ECO:0000256" key="5">
    <source>
        <dbReference type="SAM" id="Phobius"/>
    </source>
</evidence>
<organism evidence="7 8">
    <name type="scientific">Peptoanaerobacter stomatis</name>
    <dbReference type="NCBI Taxonomy" id="796937"/>
    <lineage>
        <taxon>Bacteria</taxon>
        <taxon>Bacillati</taxon>
        <taxon>Bacillota</taxon>
        <taxon>Clostridia</taxon>
        <taxon>Peptostreptococcales</taxon>
        <taxon>Filifactoraceae</taxon>
        <taxon>Peptoanaerobacter</taxon>
    </lineage>
</organism>
<evidence type="ECO:0000259" key="6">
    <source>
        <dbReference type="Pfam" id="PF01343"/>
    </source>
</evidence>
<evidence type="ECO:0000256" key="2">
    <source>
        <dbReference type="ARBA" id="ARBA00022670"/>
    </source>
</evidence>
<dbReference type="InterPro" id="IPR004635">
    <property type="entry name" value="Pept_S49_SppA"/>
</dbReference>
<feature type="domain" description="Peptidase S49" evidence="6">
    <location>
        <begin position="120"/>
        <end position="267"/>
    </location>
</feature>
<evidence type="ECO:0000313" key="8">
    <source>
        <dbReference type="Proteomes" id="UP000006437"/>
    </source>
</evidence>
<dbReference type="PANTHER" id="PTHR42987:SF7">
    <property type="entry name" value="SIGNAL PEPTIDE PEPTIDASE SPPA-RELATED"/>
    <property type="match status" value="1"/>
</dbReference>
<keyword evidence="3" id="KW-0378">Hydrolase</keyword>
<keyword evidence="5" id="KW-0812">Transmembrane</keyword>
<dbReference type="GO" id="GO:0008236">
    <property type="term" value="F:serine-type peptidase activity"/>
    <property type="evidence" value="ECO:0007669"/>
    <property type="project" value="UniProtKB-KW"/>
</dbReference>
<dbReference type="EMBL" id="AFZE01000003">
    <property type="protein sequence ID" value="EHL16372.1"/>
    <property type="molecule type" value="Genomic_DNA"/>
</dbReference>
<dbReference type="AlphaFoldDB" id="G9WYG1"/>
<reference evidence="7 8" key="1">
    <citation type="submission" date="2011-08" db="EMBL/GenBank/DDBJ databases">
        <title>The Genome Sequence of Eubacteriaceae bacterium ACC19a.</title>
        <authorList>
            <consortium name="The Broad Institute Genome Sequencing Platform"/>
            <person name="Earl A."/>
            <person name="Ward D."/>
            <person name="Feldgarden M."/>
            <person name="Gevers D."/>
            <person name="Sizova M."/>
            <person name="Hazen A."/>
            <person name="Epstein S."/>
            <person name="Young S.K."/>
            <person name="Zeng Q."/>
            <person name="Gargeya S."/>
            <person name="Fitzgerald M."/>
            <person name="Haas B."/>
            <person name="Abouelleil A."/>
            <person name="Alvarado L."/>
            <person name="Arachchi H.M."/>
            <person name="Berlin A."/>
            <person name="Brown A."/>
            <person name="Chapman S.B."/>
            <person name="Chen Z."/>
            <person name="Dunbar C."/>
            <person name="Freedman E."/>
            <person name="Gearin G."/>
            <person name="Gellesch M."/>
            <person name="Goldberg J."/>
            <person name="Griggs A."/>
            <person name="Gujja S."/>
            <person name="Heiman D."/>
            <person name="Howarth C."/>
            <person name="Larson L."/>
            <person name="Lui A."/>
            <person name="MacDonald P.J.P."/>
            <person name="Montmayeur A."/>
            <person name="Murphy C."/>
            <person name="Neiman D."/>
            <person name="Pearson M."/>
            <person name="Priest M."/>
            <person name="Roberts A."/>
            <person name="Saif S."/>
            <person name="Shea T."/>
            <person name="Shenoy N."/>
            <person name="Sisk P."/>
            <person name="Stolte C."/>
            <person name="Sykes S."/>
            <person name="Wortman J."/>
            <person name="Nusbaum C."/>
            <person name="Birren B."/>
        </authorList>
    </citation>
    <scope>NUCLEOTIDE SEQUENCE [LARGE SCALE GENOMIC DNA]</scope>
    <source>
        <strain evidence="7 8">ACC19a</strain>
    </source>
</reference>
<dbReference type="NCBIfam" id="TIGR00706">
    <property type="entry name" value="SppA_dom"/>
    <property type="match status" value="1"/>
</dbReference>
<dbReference type="GO" id="GO:0006508">
    <property type="term" value="P:proteolysis"/>
    <property type="evidence" value="ECO:0007669"/>
    <property type="project" value="UniProtKB-KW"/>
</dbReference>
<dbReference type="BioCyc" id="EBAC796937-HMP:GMGH-1216-MONOMER"/>
<comment type="caution">
    <text evidence="7">The sequence shown here is derived from an EMBL/GenBank/DDBJ whole genome shotgun (WGS) entry which is preliminary data.</text>
</comment>
<name>G9WYG1_9FIRM</name>
<evidence type="ECO:0000256" key="3">
    <source>
        <dbReference type="ARBA" id="ARBA00022801"/>
    </source>
</evidence>
<dbReference type="Proteomes" id="UP000006437">
    <property type="component" value="Unassembled WGS sequence"/>
</dbReference>
<keyword evidence="5" id="KW-1133">Transmembrane helix</keyword>
<gene>
    <name evidence="7" type="ORF">HMPREF9629_01212</name>
</gene>
<dbReference type="PANTHER" id="PTHR42987">
    <property type="entry name" value="PEPTIDASE S49"/>
    <property type="match status" value="1"/>
</dbReference>
<keyword evidence="4" id="KW-0720">Serine protease</keyword>
<dbReference type="InterPro" id="IPR047272">
    <property type="entry name" value="S49_SppA_C"/>
</dbReference>
<proteinExistence type="inferred from homology"/>
<keyword evidence="2" id="KW-0645">Protease</keyword>
<feature type="transmembrane region" description="Helical" evidence="5">
    <location>
        <begin position="6"/>
        <end position="23"/>
    </location>
</feature>
<protein>
    <recommendedName>
        <fullName evidence="6">Peptidase S49 domain-containing protein</fullName>
    </recommendedName>
</protein>
<evidence type="ECO:0000313" key="7">
    <source>
        <dbReference type="EMBL" id="EHL16372.1"/>
    </source>
</evidence>
<evidence type="ECO:0000256" key="1">
    <source>
        <dbReference type="ARBA" id="ARBA00008683"/>
    </source>
</evidence>
<dbReference type="RefSeq" id="WP_009525447.1">
    <property type="nucleotide sequence ID" value="NZ_JH414552.1"/>
</dbReference>
<dbReference type="Pfam" id="PF01343">
    <property type="entry name" value="Peptidase_S49"/>
    <property type="match status" value="1"/>
</dbReference>
<evidence type="ECO:0000256" key="4">
    <source>
        <dbReference type="ARBA" id="ARBA00022825"/>
    </source>
</evidence>
<comment type="similarity">
    <text evidence="1">Belongs to the peptidase S49 family.</text>
</comment>
<accession>G9WYG1</accession>
<dbReference type="HOGENOM" id="CLU_046540_0_1_9"/>
<dbReference type="InterPro" id="IPR029045">
    <property type="entry name" value="ClpP/crotonase-like_dom_sf"/>
</dbReference>
<dbReference type="CDD" id="cd07023">
    <property type="entry name" value="S49_Sppa_N_C"/>
    <property type="match status" value="1"/>
</dbReference>
<feature type="transmembrane region" description="Helical" evidence="5">
    <location>
        <begin position="123"/>
        <end position="141"/>
    </location>
</feature>
<dbReference type="SUPFAM" id="SSF52096">
    <property type="entry name" value="ClpP/crotonase"/>
    <property type="match status" value="1"/>
</dbReference>
<dbReference type="Gene3D" id="3.90.226.10">
    <property type="entry name" value="2-enoyl-CoA Hydratase, Chain A, domain 1"/>
    <property type="match status" value="2"/>
</dbReference>
<dbReference type="InterPro" id="IPR002142">
    <property type="entry name" value="Peptidase_S49"/>
</dbReference>